<evidence type="ECO:0000313" key="4">
    <source>
        <dbReference type="Proteomes" id="UP000027142"/>
    </source>
</evidence>
<evidence type="ECO:0000256" key="1">
    <source>
        <dbReference type="SAM" id="Phobius"/>
    </source>
</evidence>
<dbReference type="Proteomes" id="UP000027142">
    <property type="component" value="Chromosome"/>
</dbReference>
<sequence>MKLTVNRGISLVLIVVAASYLIMAFQLPEYAFVPVDSDLIPKLLGASLLVLGICFFFAKDVDTEEQKKKRTIPKKEAYMLFGMMGLVLMYITVLEVVGFVIMTALFILISSRILGYRKWVVTVLTALIFSVGVYSLFNYGLAIRLPAGILPF</sequence>
<keyword evidence="1" id="KW-1133">Transmembrane helix</keyword>
<dbReference type="KEGG" id="ble:BleG1_3620"/>
<proteinExistence type="predicted"/>
<dbReference type="OrthoDB" id="2426743at2"/>
<dbReference type="AlphaFoldDB" id="A0A060M175"/>
<organism evidence="3 4">
    <name type="scientific">Shouchella lehensis G1</name>
    <dbReference type="NCBI Taxonomy" id="1246626"/>
    <lineage>
        <taxon>Bacteria</taxon>
        <taxon>Bacillati</taxon>
        <taxon>Bacillota</taxon>
        <taxon>Bacilli</taxon>
        <taxon>Bacillales</taxon>
        <taxon>Bacillaceae</taxon>
        <taxon>Shouchella</taxon>
    </lineage>
</organism>
<dbReference type="EMBL" id="CP003923">
    <property type="protein sequence ID" value="AIC96167.1"/>
    <property type="molecule type" value="Genomic_DNA"/>
</dbReference>
<feature type="transmembrane region" description="Helical" evidence="1">
    <location>
        <begin position="78"/>
        <end position="107"/>
    </location>
</feature>
<keyword evidence="1" id="KW-0472">Membrane</keyword>
<name>A0A060M175_9BACI</name>
<protein>
    <recommendedName>
        <fullName evidence="2">DUF1468 domain-containing protein</fullName>
    </recommendedName>
</protein>
<keyword evidence="1" id="KW-0812">Transmembrane</keyword>
<feature type="domain" description="DUF1468" evidence="2">
    <location>
        <begin position="9"/>
        <end position="146"/>
    </location>
</feature>
<gene>
    <name evidence="3" type="ORF">BleG1_3620</name>
</gene>
<accession>A0A060M175</accession>
<evidence type="ECO:0000313" key="3">
    <source>
        <dbReference type="EMBL" id="AIC96167.1"/>
    </source>
</evidence>
<dbReference type="Pfam" id="PF07331">
    <property type="entry name" value="TctB"/>
    <property type="match status" value="1"/>
</dbReference>
<feature type="transmembrane region" description="Helical" evidence="1">
    <location>
        <begin position="39"/>
        <end position="58"/>
    </location>
</feature>
<evidence type="ECO:0000259" key="2">
    <source>
        <dbReference type="Pfam" id="PF07331"/>
    </source>
</evidence>
<dbReference type="RefSeq" id="WP_038483851.1">
    <property type="nucleotide sequence ID" value="NZ_CP003923.1"/>
</dbReference>
<keyword evidence="4" id="KW-1185">Reference proteome</keyword>
<dbReference type="InterPro" id="IPR009936">
    <property type="entry name" value="DUF1468"/>
</dbReference>
<feature type="transmembrane region" description="Helical" evidence="1">
    <location>
        <begin position="9"/>
        <end position="27"/>
    </location>
</feature>
<dbReference type="STRING" id="1246626.BleG1_3620"/>
<feature type="transmembrane region" description="Helical" evidence="1">
    <location>
        <begin position="119"/>
        <end position="137"/>
    </location>
</feature>
<dbReference type="PATRIC" id="fig|1246626.3.peg.3610"/>
<dbReference type="HOGENOM" id="CLU_110735_6_1_9"/>
<reference evidence="3 4" key="1">
    <citation type="journal article" date="2014" name="Gene">
        <title>A comparative genomic analysis of the alkalitolerant soil bacterium Bacillus lehensis G1.</title>
        <authorList>
            <person name="Noor Y.M."/>
            <person name="Samsulrizal N.H."/>
            <person name="Jema'on N.A."/>
            <person name="Low K.O."/>
            <person name="Ramli A.N."/>
            <person name="Alias N.I."/>
            <person name="Damis S.I."/>
            <person name="Fuzi S.F."/>
            <person name="Isa M.N."/>
            <person name="Murad A.M."/>
            <person name="Raih M.F."/>
            <person name="Bakar F.D."/>
            <person name="Najimudin N."/>
            <person name="Mahadi N.M."/>
            <person name="Illias R.M."/>
        </authorList>
    </citation>
    <scope>NUCLEOTIDE SEQUENCE [LARGE SCALE GENOMIC DNA]</scope>
    <source>
        <strain evidence="3 4">G1</strain>
    </source>
</reference>
<dbReference type="eggNOG" id="ENOG50339M2">
    <property type="taxonomic scope" value="Bacteria"/>
</dbReference>